<dbReference type="InParanoid" id="A0A507AQC0"/>
<sequence length="199" mass="21669">MKIAIIIGSTRPSRIGPQLAGWLLTLLKTDQELHDAEFSIVDLASFPLPMFQEPAHPMMVQDLAQFTSPAAVSWNQEIAKHDAYIVVSPEYHSGIPGTLKNAIDHLYHAWIGKPVMILTYGIFGGAQANSQLRQVLGFGCRMKVATICPTLEFPGRDEGENNTSPALFQALAGTLGADTLESWEGKKQDILSGCHELLG</sequence>
<keyword evidence="3" id="KW-1185">Reference proteome</keyword>
<dbReference type="PANTHER" id="PTHR30543">
    <property type="entry name" value="CHROMATE REDUCTASE"/>
    <property type="match status" value="1"/>
</dbReference>
<dbReference type="SUPFAM" id="SSF52218">
    <property type="entry name" value="Flavoproteins"/>
    <property type="match status" value="1"/>
</dbReference>
<dbReference type="GO" id="GO:0010181">
    <property type="term" value="F:FMN binding"/>
    <property type="evidence" value="ECO:0007669"/>
    <property type="project" value="TreeGrafter"/>
</dbReference>
<evidence type="ECO:0000259" key="1">
    <source>
        <dbReference type="Pfam" id="PF03358"/>
    </source>
</evidence>
<reference evidence="2 3" key="1">
    <citation type="submission" date="2019-06" db="EMBL/GenBank/DDBJ databases">
        <title>Draft genome sequence of the filamentous fungus Phialemoniopsis curvata isolated from diesel fuel.</title>
        <authorList>
            <person name="Varaljay V.A."/>
            <person name="Lyon W.J."/>
            <person name="Crouch A.L."/>
            <person name="Drake C.E."/>
            <person name="Hollomon J.M."/>
            <person name="Nadeau L.J."/>
            <person name="Nunn H.S."/>
            <person name="Stevenson B.S."/>
            <person name="Bojanowski C.L."/>
            <person name="Crookes-Goodson W.J."/>
        </authorList>
    </citation>
    <scope>NUCLEOTIDE SEQUENCE [LARGE SCALE GENOMIC DNA]</scope>
    <source>
        <strain evidence="2 3">D216</strain>
    </source>
</reference>
<dbReference type="AlphaFoldDB" id="A0A507AQC0"/>
<organism evidence="2 3">
    <name type="scientific">Thyridium curvatum</name>
    <dbReference type="NCBI Taxonomy" id="1093900"/>
    <lineage>
        <taxon>Eukaryota</taxon>
        <taxon>Fungi</taxon>
        <taxon>Dikarya</taxon>
        <taxon>Ascomycota</taxon>
        <taxon>Pezizomycotina</taxon>
        <taxon>Sordariomycetes</taxon>
        <taxon>Sordariomycetidae</taxon>
        <taxon>Thyridiales</taxon>
        <taxon>Thyridiaceae</taxon>
        <taxon>Thyridium</taxon>
    </lineage>
</organism>
<feature type="domain" description="NADPH-dependent FMN reductase-like" evidence="1">
    <location>
        <begin position="1"/>
        <end position="144"/>
    </location>
</feature>
<gene>
    <name evidence="2" type="ORF">E0L32_007058</name>
</gene>
<dbReference type="Gene3D" id="3.40.50.360">
    <property type="match status" value="1"/>
</dbReference>
<dbReference type="GeneID" id="41974505"/>
<dbReference type="EMBL" id="SKBQ01000042">
    <property type="protein sequence ID" value="TPX12172.1"/>
    <property type="molecule type" value="Genomic_DNA"/>
</dbReference>
<dbReference type="Proteomes" id="UP000319257">
    <property type="component" value="Unassembled WGS sequence"/>
</dbReference>
<dbReference type="InterPro" id="IPR005025">
    <property type="entry name" value="FMN_Rdtase-like_dom"/>
</dbReference>
<dbReference type="PANTHER" id="PTHR30543:SF21">
    <property type="entry name" value="NAD(P)H-DEPENDENT FMN REDUCTASE LOT6"/>
    <property type="match status" value="1"/>
</dbReference>
<protein>
    <recommendedName>
        <fullName evidence="1">NADPH-dependent FMN reductase-like domain-containing protein</fullName>
    </recommendedName>
</protein>
<dbReference type="Pfam" id="PF03358">
    <property type="entry name" value="FMN_red"/>
    <property type="match status" value="1"/>
</dbReference>
<comment type="caution">
    <text evidence="2">The sequence shown here is derived from an EMBL/GenBank/DDBJ whole genome shotgun (WGS) entry which is preliminary data.</text>
</comment>
<accession>A0A507AQC0</accession>
<dbReference type="InterPro" id="IPR029039">
    <property type="entry name" value="Flavoprotein-like_sf"/>
</dbReference>
<dbReference type="GO" id="GO:0005829">
    <property type="term" value="C:cytosol"/>
    <property type="evidence" value="ECO:0007669"/>
    <property type="project" value="TreeGrafter"/>
</dbReference>
<dbReference type="InterPro" id="IPR050712">
    <property type="entry name" value="NAD(P)H-dep_reductase"/>
</dbReference>
<evidence type="ECO:0000313" key="2">
    <source>
        <dbReference type="EMBL" id="TPX12172.1"/>
    </source>
</evidence>
<name>A0A507AQC0_9PEZI</name>
<dbReference type="STRING" id="1093900.A0A507AQC0"/>
<dbReference type="OrthoDB" id="68575at2759"/>
<dbReference type="RefSeq" id="XP_030993883.1">
    <property type="nucleotide sequence ID" value="XM_031141760.1"/>
</dbReference>
<proteinExistence type="predicted"/>
<dbReference type="GO" id="GO:0016491">
    <property type="term" value="F:oxidoreductase activity"/>
    <property type="evidence" value="ECO:0007669"/>
    <property type="project" value="InterPro"/>
</dbReference>
<evidence type="ECO:0000313" key="3">
    <source>
        <dbReference type="Proteomes" id="UP000319257"/>
    </source>
</evidence>